<dbReference type="RefSeq" id="WP_286270788.1">
    <property type="nucleotide sequence ID" value="NZ_CP135990.1"/>
</dbReference>
<proteinExistence type="predicted"/>
<keyword evidence="2" id="KW-1185">Reference proteome</keyword>
<sequence length="172" mass="19770">MSVPQTKAELLLTIDKNFSKLISYLNSIPPKMTSDNSMDGHAKGTEMSVRDLVSYLIGWNALVVKWITSDAKGQPVDFPETDYKWNQLGLLAQKFYSDYRELSYELLVVELQAVKNEVVKLIDERTDDVLYGRSWYTKWTMGRMISFNTSSPYANANGRLRKWAKNNNISLK</sequence>
<dbReference type="InterPro" id="IPR012550">
    <property type="entry name" value="DUF1706"/>
</dbReference>
<dbReference type="EMBL" id="CP135990">
    <property type="protein sequence ID" value="WPA93753.1"/>
    <property type="molecule type" value="Genomic_DNA"/>
</dbReference>
<protein>
    <submittedName>
        <fullName evidence="1">ClbS/DfsB family four-helix bundle protein</fullName>
    </submittedName>
</protein>
<evidence type="ECO:0000313" key="2">
    <source>
        <dbReference type="Proteomes" id="UP001302443"/>
    </source>
</evidence>
<dbReference type="Gene3D" id="1.20.120.450">
    <property type="entry name" value="dinb family like domain"/>
    <property type="match status" value="1"/>
</dbReference>
<name>A0ABZ0N603_9GAMM</name>
<dbReference type="Pfam" id="PF08020">
    <property type="entry name" value="DUF1706"/>
    <property type="match status" value="1"/>
</dbReference>
<gene>
    <name evidence="1" type="ORF">QS795_008330</name>
</gene>
<reference evidence="1 2" key="1">
    <citation type="submission" date="2023-09" db="EMBL/GenBank/DDBJ databases">
        <title>Genomic Revisitation and Reclassification of the Genus Providencia.</title>
        <authorList>
            <person name="Dong X."/>
        </authorList>
    </citation>
    <scope>NUCLEOTIDE SEQUENCE [LARGE SCALE GENOMIC DNA]</scope>
    <source>
        <strain evidence="1 2">D4759</strain>
    </source>
</reference>
<dbReference type="PIRSF" id="PIRSF031551">
    <property type="entry name" value="DUF1706"/>
    <property type="match status" value="1"/>
</dbReference>
<dbReference type="InterPro" id="IPR034660">
    <property type="entry name" value="DinB/YfiT-like"/>
</dbReference>
<dbReference type="PANTHER" id="PTHR40658:SF3">
    <property type="entry name" value="CLBS_DFSB FAMILY FOUR-HELIX BUNDLE PROTEIN"/>
    <property type="match status" value="1"/>
</dbReference>
<accession>A0ABZ0N603</accession>
<organism evidence="1 2">
    <name type="scientific">Providencia zhijiangensis</name>
    <dbReference type="NCBI Taxonomy" id="3053982"/>
    <lineage>
        <taxon>Bacteria</taxon>
        <taxon>Pseudomonadati</taxon>
        <taxon>Pseudomonadota</taxon>
        <taxon>Gammaproteobacteria</taxon>
        <taxon>Enterobacterales</taxon>
        <taxon>Morganellaceae</taxon>
        <taxon>Providencia</taxon>
    </lineage>
</organism>
<evidence type="ECO:0000313" key="1">
    <source>
        <dbReference type="EMBL" id="WPA93753.1"/>
    </source>
</evidence>
<dbReference type="PANTHER" id="PTHR40658">
    <property type="match status" value="1"/>
</dbReference>
<dbReference type="Proteomes" id="UP001302443">
    <property type="component" value="Chromosome"/>
</dbReference>